<proteinExistence type="predicted"/>
<evidence type="ECO:0000259" key="1">
    <source>
        <dbReference type="SMART" id="SM00849"/>
    </source>
</evidence>
<dbReference type="SUPFAM" id="SSF56281">
    <property type="entry name" value="Metallo-hydrolase/oxidoreductase"/>
    <property type="match status" value="1"/>
</dbReference>
<evidence type="ECO:0000313" key="3">
    <source>
        <dbReference type="Proteomes" id="UP000806542"/>
    </source>
</evidence>
<dbReference type="AlphaFoldDB" id="A0A9D5LYW4"/>
<protein>
    <submittedName>
        <fullName evidence="2">MBL fold metallo-hydrolase</fullName>
    </submittedName>
</protein>
<feature type="domain" description="Metallo-beta-lactamase" evidence="1">
    <location>
        <begin position="7"/>
        <end position="196"/>
    </location>
</feature>
<sequence length="225" mass="25572">MQIIWIGQAGLLIDTGKIKIMVDPYLSDSVVKVHPQNWRRVPVKEALFKEQLDVIVLTHDHIDHLDPETLPRFLNAKKTLTVLAPYHAWQKAREFGGNHNYVMFNRGTVWTQDGVTFTAVKAEHSDLTAIGFILDDGREKLYITGDTLYNREIFKDLPANIDVVFLPINGVGNNMNLADAKRFAKKTGAKWAVPIHWGMFDNLDPSGFDLDNAVIPDIYEEVKFK</sequence>
<dbReference type="Pfam" id="PF12706">
    <property type="entry name" value="Lactamase_B_2"/>
    <property type="match status" value="1"/>
</dbReference>
<organism evidence="2 3">
    <name type="scientific">Ructibacterium gallinarum</name>
    <dbReference type="NCBI Taxonomy" id="2779355"/>
    <lineage>
        <taxon>Bacteria</taxon>
        <taxon>Bacillati</taxon>
        <taxon>Bacillota</taxon>
        <taxon>Clostridia</taxon>
        <taxon>Eubacteriales</taxon>
        <taxon>Oscillospiraceae</taxon>
        <taxon>Ructibacterium</taxon>
    </lineage>
</organism>
<dbReference type="InterPro" id="IPR001279">
    <property type="entry name" value="Metallo-B-lactamas"/>
</dbReference>
<dbReference type="Gene3D" id="3.60.15.10">
    <property type="entry name" value="Ribonuclease Z/Hydroxyacylglutathione hydrolase-like"/>
    <property type="match status" value="1"/>
</dbReference>
<dbReference type="SMART" id="SM00849">
    <property type="entry name" value="Lactamase_B"/>
    <property type="match status" value="1"/>
</dbReference>
<dbReference type="EMBL" id="JADCKB010000001">
    <property type="protein sequence ID" value="MBE5039090.1"/>
    <property type="molecule type" value="Genomic_DNA"/>
</dbReference>
<name>A0A9D5LYW4_9FIRM</name>
<gene>
    <name evidence="2" type="ORF">INF28_01225</name>
</gene>
<dbReference type="PANTHER" id="PTHR43546:SF8">
    <property type="entry name" value="METALLO-BETA-LACTAMASE DOMAIN-CONTAINING PROTEIN"/>
    <property type="match status" value="1"/>
</dbReference>
<dbReference type="RefSeq" id="WP_226391636.1">
    <property type="nucleotide sequence ID" value="NZ_JADCKB010000001.1"/>
</dbReference>
<accession>A0A9D5LYW4</accession>
<dbReference type="InterPro" id="IPR036866">
    <property type="entry name" value="RibonucZ/Hydroxyglut_hydro"/>
</dbReference>
<dbReference type="InterPro" id="IPR050114">
    <property type="entry name" value="UPF0173_UPF0282_UlaG_hydrolase"/>
</dbReference>
<dbReference type="PANTHER" id="PTHR43546">
    <property type="entry name" value="UPF0173 METAL-DEPENDENT HYDROLASE MJ1163-RELATED"/>
    <property type="match status" value="1"/>
</dbReference>
<keyword evidence="3" id="KW-1185">Reference proteome</keyword>
<comment type="caution">
    <text evidence="2">The sequence shown here is derived from an EMBL/GenBank/DDBJ whole genome shotgun (WGS) entry which is preliminary data.</text>
</comment>
<evidence type="ECO:0000313" key="2">
    <source>
        <dbReference type="EMBL" id="MBE5039090.1"/>
    </source>
</evidence>
<reference evidence="2" key="1">
    <citation type="submission" date="2020-10" db="EMBL/GenBank/DDBJ databases">
        <title>ChiBAC.</title>
        <authorList>
            <person name="Zenner C."/>
            <person name="Hitch T.C.A."/>
            <person name="Clavel T."/>
        </authorList>
    </citation>
    <scope>NUCLEOTIDE SEQUENCE</scope>
    <source>
        <strain evidence="2">DSM 107454</strain>
    </source>
</reference>
<dbReference type="Proteomes" id="UP000806542">
    <property type="component" value="Unassembled WGS sequence"/>
</dbReference>